<sequence>MLSPIQTFRKQSGKRGAMSKSFSAKYLVLVAAVITIFLLILAACAPAPPETVETVVVTMEAQAPPQVVQPTSTSYVSETHRGVDYVAPADFSNMDISEICPTGLEYEVVSSGKTIRLGSDSGDITVFVEIPNPGCMLPTRVCTYAIIEYTAYLSCNILTETK</sequence>
<accession>A0A3A4ZC10</accession>
<proteinExistence type="predicted"/>
<evidence type="ECO:0000313" key="1">
    <source>
        <dbReference type="EMBL" id="RJR26803.1"/>
    </source>
</evidence>
<evidence type="ECO:0000313" key="2">
    <source>
        <dbReference type="Proteomes" id="UP000265540"/>
    </source>
</evidence>
<protein>
    <submittedName>
        <fullName evidence="1">Uncharacterized protein</fullName>
    </submittedName>
</protein>
<dbReference type="Proteomes" id="UP000265540">
    <property type="component" value="Unassembled WGS sequence"/>
</dbReference>
<gene>
    <name evidence="1" type="ORF">C4561_03405</name>
</gene>
<comment type="caution">
    <text evidence="1">The sequence shown here is derived from an EMBL/GenBank/DDBJ whole genome shotgun (WGS) entry which is preliminary data.</text>
</comment>
<reference evidence="1 2" key="1">
    <citation type="journal article" date="2017" name="ISME J.">
        <title>Energy and carbon metabolisms in a deep terrestrial subsurface fluid microbial community.</title>
        <authorList>
            <person name="Momper L."/>
            <person name="Jungbluth S.P."/>
            <person name="Lee M.D."/>
            <person name="Amend J.P."/>
        </authorList>
    </citation>
    <scope>NUCLEOTIDE SEQUENCE [LARGE SCALE GENOMIC DNA]</scope>
    <source>
        <strain evidence="1">SURF_46</strain>
    </source>
</reference>
<name>A0A3A4ZC10_UNCKA</name>
<dbReference type="AlphaFoldDB" id="A0A3A4ZC10"/>
<organism evidence="1 2">
    <name type="scientific">candidate division WWE3 bacterium</name>
    <dbReference type="NCBI Taxonomy" id="2053526"/>
    <lineage>
        <taxon>Bacteria</taxon>
        <taxon>Katanobacteria</taxon>
    </lineage>
</organism>
<dbReference type="EMBL" id="QZJF01000017">
    <property type="protein sequence ID" value="RJR26803.1"/>
    <property type="molecule type" value="Genomic_DNA"/>
</dbReference>